<evidence type="ECO:0000313" key="1">
    <source>
        <dbReference type="EMBL" id="KAA6358724.1"/>
    </source>
</evidence>
<feature type="non-terminal residue" evidence="1">
    <location>
        <position position="1"/>
    </location>
</feature>
<gene>
    <name evidence="1" type="ORF">EZS28_045749</name>
</gene>
<accession>A0A5J4TK43</accession>
<proteinExistence type="predicted"/>
<dbReference type="EMBL" id="SNRW01029454">
    <property type="protein sequence ID" value="KAA6358724.1"/>
    <property type="molecule type" value="Genomic_DNA"/>
</dbReference>
<comment type="caution">
    <text evidence="1">The sequence shown here is derived from an EMBL/GenBank/DDBJ whole genome shotgun (WGS) entry which is preliminary data.</text>
</comment>
<name>A0A5J4TK43_9EUKA</name>
<evidence type="ECO:0000313" key="2">
    <source>
        <dbReference type="Proteomes" id="UP000324800"/>
    </source>
</evidence>
<dbReference type="AlphaFoldDB" id="A0A5J4TK43"/>
<sequence length="197" mass="22883">TNANWDIWSKRRQGVSIMADYMKINDIKFDYLLNNSPEIHIVNAMTWVNDMGGKNRMSKIISHKTHTSTTLSQFFKMAKISDSPLIRSLSRCLNLNAELEARCDAIWNIERLFNYIRQTQFVLNEEKQLLSMSILVYFSAVRMTELSRMTLKEMQSSGIFKKEYKHPHTNAVKYSLTSYEKQVSSSPTMVPPSDKRA</sequence>
<protein>
    <recommendedName>
        <fullName evidence="3">Tyr recombinase domain-containing protein</fullName>
    </recommendedName>
</protein>
<organism evidence="1 2">
    <name type="scientific">Streblomastix strix</name>
    <dbReference type="NCBI Taxonomy" id="222440"/>
    <lineage>
        <taxon>Eukaryota</taxon>
        <taxon>Metamonada</taxon>
        <taxon>Preaxostyla</taxon>
        <taxon>Oxymonadida</taxon>
        <taxon>Streblomastigidae</taxon>
        <taxon>Streblomastix</taxon>
    </lineage>
</organism>
<dbReference type="Proteomes" id="UP000324800">
    <property type="component" value="Unassembled WGS sequence"/>
</dbReference>
<evidence type="ECO:0008006" key="3">
    <source>
        <dbReference type="Google" id="ProtNLM"/>
    </source>
</evidence>
<reference evidence="1 2" key="1">
    <citation type="submission" date="2019-03" db="EMBL/GenBank/DDBJ databases">
        <title>Single cell metagenomics reveals metabolic interactions within the superorganism composed of flagellate Streblomastix strix and complex community of Bacteroidetes bacteria on its surface.</title>
        <authorList>
            <person name="Treitli S.C."/>
            <person name="Kolisko M."/>
            <person name="Husnik F."/>
            <person name="Keeling P."/>
            <person name="Hampl V."/>
        </authorList>
    </citation>
    <scope>NUCLEOTIDE SEQUENCE [LARGE SCALE GENOMIC DNA]</scope>
    <source>
        <strain evidence="1">ST1C</strain>
    </source>
</reference>